<dbReference type="AlphaFoldDB" id="A0A6A6WIL9"/>
<protein>
    <submittedName>
        <fullName evidence="2">Uncharacterized protein</fullName>
    </submittedName>
</protein>
<feature type="compositionally biased region" description="Pro residues" evidence="1">
    <location>
        <begin position="511"/>
        <end position="521"/>
    </location>
</feature>
<feature type="compositionally biased region" description="Basic and acidic residues" evidence="1">
    <location>
        <begin position="464"/>
        <end position="476"/>
    </location>
</feature>
<feature type="compositionally biased region" description="Basic and acidic residues" evidence="1">
    <location>
        <begin position="999"/>
        <end position="1045"/>
    </location>
</feature>
<dbReference type="GeneID" id="54487504"/>
<dbReference type="Proteomes" id="UP000799437">
    <property type="component" value="Unassembled WGS sequence"/>
</dbReference>
<keyword evidence="3" id="KW-1185">Reference proteome</keyword>
<reference evidence="2" key="1">
    <citation type="journal article" date="2020" name="Stud. Mycol.">
        <title>101 Dothideomycetes genomes: a test case for predicting lifestyles and emergence of pathogens.</title>
        <authorList>
            <person name="Haridas S."/>
            <person name="Albert R."/>
            <person name="Binder M."/>
            <person name="Bloem J."/>
            <person name="Labutti K."/>
            <person name="Salamov A."/>
            <person name="Andreopoulos B."/>
            <person name="Baker S."/>
            <person name="Barry K."/>
            <person name="Bills G."/>
            <person name="Bluhm B."/>
            <person name="Cannon C."/>
            <person name="Castanera R."/>
            <person name="Culley D."/>
            <person name="Daum C."/>
            <person name="Ezra D."/>
            <person name="Gonzalez J."/>
            <person name="Henrissat B."/>
            <person name="Kuo A."/>
            <person name="Liang C."/>
            <person name="Lipzen A."/>
            <person name="Lutzoni F."/>
            <person name="Magnuson J."/>
            <person name="Mondo S."/>
            <person name="Nolan M."/>
            <person name="Ohm R."/>
            <person name="Pangilinan J."/>
            <person name="Park H.-J."/>
            <person name="Ramirez L."/>
            <person name="Alfaro M."/>
            <person name="Sun H."/>
            <person name="Tritt A."/>
            <person name="Yoshinaga Y."/>
            <person name="Zwiers L.-H."/>
            <person name="Turgeon B."/>
            <person name="Goodwin S."/>
            <person name="Spatafora J."/>
            <person name="Crous P."/>
            <person name="Grigoriev I."/>
        </authorList>
    </citation>
    <scope>NUCLEOTIDE SEQUENCE</scope>
    <source>
        <strain evidence="2">CBS 121739</strain>
    </source>
</reference>
<feature type="region of interest" description="Disordered" evidence="1">
    <location>
        <begin position="60"/>
        <end position="92"/>
    </location>
</feature>
<feature type="compositionally biased region" description="Polar residues" evidence="1">
    <location>
        <begin position="345"/>
        <end position="369"/>
    </location>
</feature>
<feature type="compositionally biased region" description="Polar residues" evidence="1">
    <location>
        <begin position="950"/>
        <end position="969"/>
    </location>
</feature>
<feature type="compositionally biased region" description="Basic and acidic residues" evidence="1">
    <location>
        <begin position="538"/>
        <end position="549"/>
    </location>
</feature>
<gene>
    <name evidence="2" type="ORF">EJ05DRAFT_496798</name>
</gene>
<feature type="region of interest" description="Disordered" evidence="1">
    <location>
        <begin position="330"/>
        <end position="380"/>
    </location>
</feature>
<proteinExistence type="predicted"/>
<feature type="region of interest" description="Disordered" evidence="1">
    <location>
        <begin position="538"/>
        <end position="602"/>
    </location>
</feature>
<feature type="compositionally biased region" description="Polar residues" evidence="1">
    <location>
        <begin position="581"/>
        <end position="591"/>
    </location>
</feature>
<feature type="region of interest" description="Disordered" evidence="1">
    <location>
        <begin position="425"/>
        <end position="525"/>
    </location>
</feature>
<sequence>MNPTARPFVPVEKWHYNHYPVTPSPDEEDEWEENPEDFCWRRLTPRTAEHVLRPSASAGVIGSQLMGNRMRPSAGTANGNNKKPSPSPSFKRKTVERMIKEHGSPPGMRVTAGGRVVPIDLPPLSSPRFPFNNAKSQATSRATSAPQLFANHNNSINGSVFPFAGHSPLYVVNNHICQLVNGQLVPLALPVYENNGVLPSPQFPTMTAMAMGDQYMPQLTNGFLAPVPPVNLSPLAQAIPMHSGIPPMPSAVPSQQVASDPGINLATKIKILEDEYSKLESQLKELERLEVVQSDPRGPQWRQEVVKTKRTFITVLDIIRKLLKALRAGSSDGGNAIDANPQPLPSSLSTGHSQPPNAHLQLSTLSGLGNTALGPSPVSQPTQMDMSAYYQSFGYHPQLELQAPVTNQASVPTTLGAPLSTANGSGTFAVANPPSQSTSSNGILTHNSGQPPSPWRSNGPRRSHAVEIKDPRDGSKKSTGQQSKSALNPTSPTYEPNSRVKTPEPRSPGIFVPPSPSPIPSPSRHEAIEAQHPWLFDQSDHHGNVEGHKSASGKTVKHKSSAASVQTADFFPVNTHEHSNKTPSGAASKSGSPLKLGNIEGAPATPEKKFLMDFAESQFRSPNDENSHPAAPPVSPADARGSSHNGDLSKSYDRYSMSSADTLKQTLTTTEHAHTFVTSSLDAKTFGSIRSGQDLSTLPVHKPQPTKLNSDSWLRGYGAGMNRSCLPDGADEDFVAGYCRGLQDWQKSQRSQPGNPGKFTEVFHTSSTTLSSRSPANVVALELTANGIAVPTRRPHAPDHPHCPPGLGARPSVDVGFVTRPGSNIWSPTKTDGFPKDFQARRQVPAPIGTSATQGAEHIIFDQRAASSSPMMSLSRSVQPSYTIDSQSSRAFPASFPSQVAPPVSSQRYYPPMRAPGQHVPHHSPRKGDPSRISQCDGALDDMVDVVTDSGPSSPPASKTTGTRSNGNSPKKGESPAKAKLEQIANSVAKQVRGNRSKKTAEDEQKPGDDPAHMSTQDKRRWRENWRKRFGDLKNREKEEIDRYQQENATD</sequence>
<dbReference type="OrthoDB" id="30417at2759"/>
<organism evidence="2 3">
    <name type="scientific">Pseudovirgaria hyperparasitica</name>
    <dbReference type="NCBI Taxonomy" id="470096"/>
    <lineage>
        <taxon>Eukaryota</taxon>
        <taxon>Fungi</taxon>
        <taxon>Dikarya</taxon>
        <taxon>Ascomycota</taxon>
        <taxon>Pezizomycotina</taxon>
        <taxon>Dothideomycetes</taxon>
        <taxon>Dothideomycetes incertae sedis</taxon>
        <taxon>Acrospermales</taxon>
        <taxon>Acrospermaceae</taxon>
        <taxon>Pseudovirgaria</taxon>
    </lineage>
</organism>
<feature type="region of interest" description="Disordered" evidence="1">
    <location>
        <begin position="619"/>
        <end position="653"/>
    </location>
</feature>
<feature type="region of interest" description="Disordered" evidence="1">
    <location>
        <begin position="888"/>
        <end position="1051"/>
    </location>
</feature>
<evidence type="ECO:0000313" key="3">
    <source>
        <dbReference type="Proteomes" id="UP000799437"/>
    </source>
</evidence>
<evidence type="ECO:0000256" key="1">
    <source>
        <dbReference type="SAM" id="MobiDB-lite"/>
    </source>
</evidence>
<evidence type="ECO:0000313" key="2">
    <source>
        <dbReference type="EMBL" id="KAF2761910.1"/>
    </source>
</evidence>
<dbReference type="EMBL" id="ML996566">
    <property type="protein sequence ID" value="KAF2761910.1"/>
    <property type="molecule type" value="Genomic_DNA"/>
</dbReference>
<name>A0A6A6WIL9_9PEZI</name>
<accession>A0A6A6WIL9</accession>
<dbReference type="RefSeq" id="XP_033604361.1">
    <property type="nucleotide sequence ID" value="XM_033746450.1"/>
</dbReference>
<feature type="compositionally biased region" description="Polar residues" evidence="1">
    <location>
        <begin position="486"/>
        <end position="500"/>
    </location>
</feature>
<feature type="compositionally biased region" description="Polar residues" evidence="1">
    <location>
        <begin position="433"/>
        <end position="450"/>
    </location>
</feature>
<feature type="compositionally biased region" description="Basic and acidic residues" evidence="1">
    <location>
        <begin position="971"/>
        <end position="981"/>
    </location>
</feature>